<organism evidence="2 3">
    <name type="scientific">Bombyx mandarina</name>
    <name type="common">Wild silk moth</name>
    <name type="synonym">Wild silkworm</name>
    <dbReference type="NCBI Taxonomy" id="7092"/>
    <lineage>
        <taxon>Eukaryota</taxon>
        <taxon>Metazoa</taxon>
        <taxon>Ecdysozoa</taxon>
        <taxon>Arthropoda</taxon>
        <taxon>Hexapoda</taxon>
        <taxon>Insecta</taxon>
        <taxon>Pterygota</taxon>
        <taxon>Neoptera</taxon>
        <taxon>Endopterygota</taxon>
        <taxon>Lepidoptera</taxon>
        <taxon>Glossata</taxon>
        <taxon>Ditrysia</taxon>
        <taxon>Bombycoidea</taxon>
        <taxon>Bombycidae</taxon>
        <taxon>Bombycinae</taxon>
        <taxon>Bombyx</taxon>
    </lineage>
</organism>
<dbReference type="Proteomes" id="UP000504629">
    <property type="component" value="Unplaced"/>
</dbReference>
<dbReference type="RefSeq" id="XP_028034375.1">
    <property type="nucleotide sequence ID" value="XM_028178574.1"/>
</dbReference>
<protein>
    <submittedName>
        <fullName evidence="3 4">Uncharacterized protein LOC114246164</fullName>
    </submittedName>
</protein>
<name>A0A6J2JXS0_BOMMA</name>
<sequence>METEGQKFYKHKIKLNTSNNHEMFSVLIPKGSTSYHEQVNDQNIINSKNIECDVIINEVIIKMEREYEDEIDNPELTETEGTINNDSSFQRAIIDIIPEKNMDVMRKSLEDDNDNEQIIQKADDHTIWKKNKQAGFKRSHIDFLRENEGFVQESTSCKETDDRSSNDQDDQAPKKRKKTSPKDGKVDNAGLKKKRINKKKIRKDARSKGIQYVKANGTIAKERIMKPNPCLEKNCPYKCQEITTERRSAIFKHFWELSMERKKQWIISMTTKQSIKRKRSKNSNYRNNTFFYFINDGESRRQVCLKFLMNTLDVTQRYIYYTLTK</sequence>
<gene>
    <name evidence="3 4 5" type="primary">LOC114246164</name>
</gene>
<evidence type="ECO:0000313" key="5">
    <source>
        <dbReference type="RefSeq" id="XP_028034377.1"/>
    </source>
</evidence>
<evidence type="ECO:0000256" key="1">
    <source>
        <dbReference type="SAM" id="MobiDB-lite"/>
    </source>
</evidence>
<evidence type="ECO:0000313" key="2">
    <source>
        <dbReference type="Proteomes" id="UP000504629"/>
    </source>
</evidence>
<dbReference type="PANTHER" id="PTHR10773:SF19">
    <property type="match status" value="1"/>
</dbReference>
<keyword evidence="2" id="KW-1185">Reference proteome</keyword>
<evidence type="ECO:0000313" key="4">
    <source>
        <dbReference type="RefSeq" id="XP_028034376.1"/>
    </source>
</evidence>
<dbReference type="RefSeq" id="XP_028034376.1">
    <property type="nucleotide sequence ID" value="XM_028178575.1"/>
</dbReference>
<dbReference type="GeneID" id="114246164"/>
<feature type="compositionally biased region" description="Basic and acidic residues" evidence="1">
    <location>
        <begin position="156"/>
        <end position="166"/>
    </location>
</feature>
<reference evidence="3 4" key="1">
    <citation type="submission" date="2025-04" db="UniProtKB">
        <authorList>
            <consortium name="RefSeq"/>
        </authorList>
    </citation>
    <scope>IDENTIFICATION</scope>
    <source>
        <tissue evidence="3 4">Silk gland</tissue>
    </source>
</reference>
<accession>A0A6J2JXS0</accession>
<dbReference type="KEGG" id="bman:114246164"/>
<dbReference type="RefSeq" id="XP_028034377.1">
    <property type="nucleotide sequence ID" value="XM_028178576.1"/>
</dbReference>
<evidence type="ECO:0000313" key="3">
    <source>
        <dbReference type="RefSeq" id="XP_028034375.1"/>
    </source>
</evidence>
<dbReference type="PANTHER" id="PTHR10773">
    <property type="entry name" value="DNA-DIRECTED RNA POLYMERASES I, II, AND III SUBUNIT RPABC2"/>
    <property type="match status" value="1"/>
</dbReference>
<dbReference type="AlphaFoldDB" id="A0A6J2JXS0"/>
<feature type="compositionally biased region" description="Basic residues" evidence="1">
    <location>
        <begin position="191"/>
        <end position="205"/>
    </location>
</feature>
<dbReference type="OrthoDB" id="6746758at2759"/>
<proteinExistence type="predicted"/>
<feature type="region of interest" description="Disordered" evidence="1">
    <location>
        <begin position="152"/>
        <end position="207"/>
    </location>
</feature>